<dbReference type="InterPro" id="IPR051683">
    <property type="entry name" value="Enoyl-CoA_Hydratase/Isomerase"/>
</dbReference>
<dbReference type="SUPFAM" id="SSF52096">
    <property type="entry name" value="ClpP/crotonase"/>
    <property type="match status" value="1"/>
</dbReference>
<dbReference type="AlphaFoldDB" id="A0A1H8Q7J5"/>
<sequence length="256" mass="27592">MRMINSHCGVAKDARGVVRLTICNAGPLNILNSRVIDGVRQGVAEVAADETNRVVIVAGESDRSMIGGADIKEMATLDQASAERFITGLGRLCETVRTVPSPVIARIPGWCLGGGLEFAAACDFRVAAHDSKFAMPEVRVGIPSVIHAALLPRLIGWSRTRYLLMTADTIDAKTALDWGLIDKIAPPGELDDAVESLVESLLACAPQALRAQKALLTAWHDMPLRESVAHSIPVFGQSYLTGEPQRLMGEFVNRKR</sequence>
<evidence type="ECO:0000313" key="2">
    <source>
        <dbReference type="EMBL" id="SEO50180.1"/>
    </source>
</evidence>
<evidence type="ECO:0000256" key="1">
    <source>
        <dbReference type="ARBA" id="ARBA00005254"/>
    </source>
</evidence>
<dbReference type="RefSeq" id="WP_092682604.1">
    <property type="nucleotide sequence ID" value="NZ_FODT01000003.1"/>
</dbReference>
<dbReference type="EMBL" id="FODT01000003">
    <property type="protein sequence ID" value="SEO50180.1"/>
    <property type="molecule type" value="Genomic_DNA"/>
</dbReference>
<evidence type="ECO:0000313" key="3">
    <source>
        <dbReference type="Proteomes" id="UP000199615"/>
    </source>
</evidence>
<comment type="similarity">
    <text evidence="1">Belongs to the enoyl-CoA hydratase/isomerase family.</text>
</comment>
<dbReference type="CDD" id="cd06558">
    <property type="entry name" value="crotonase-like"/>
    <property type="match status" value="1"/>
</dbReference>
<name>A0A1H8Q7J5_9BRAD</name>
<dbReference type="Proteomes" id="UP000199615">
    <property type="component" value="Unassembled WGS sequence"/>
</dbReference>
<gene>
    <name evidence="2" type="ORF">SAMN05444123_10393</name>
</gene>
<dbReference type="Gene3D" id="3.90.226.10">
    <property type="entry name" value="2-enoyl-CoA Hydratase, Chain A, domain 1"/>
    <property type="match status" value="1"/>
</dbReference>
<dbReference type="OrthoDB" id="5730382at2"/>
<dbReference type="InterPro" id="IPR029045">
    <property type="entry name" value="ClpP/crotonase-like_dom_sf"/>
</dbReference>
<proteinExistence type="inferred from homology"/>
<dbReference type="InterPro" id="IPR001753">
    <property type="entry name" value="Enoyl-CoA_hydra/iso"/>
</dbReference>
<dbReference type="GO" id="GO:0003824">
    <property type="term" value="F:catalytic activity"/>
    <property type="evidence" value="ECO:0007669"/>
    <property type="project" value="UniProtKB-ARBA"/>
</dbReference>
<accession>A0A1H8Q7J5</accession>
<dbReference type="Pfam" id="PF00378">
    <property type="entry name" value="ECH_1"/>
    <property type="match status" value="1"/>
</dbReference>
<keyword evidence="3" id="KW-1185">Reference proteome</keyword>
<dbReference type="PANTHER" id="PTHR42964">
    <property type="entry name" value="ENOYL-COA HYDRATASE"/>
    <property type="match status" value="1"/>
</dbReference>
<protein>
    <submittedName>
        <fullName evidence="2">Short chain enoyl-CoA hydratase</fullName>
    </submittedName>
</protein>
<dbReference type="NCBIfam" id="NF004795">
    <property type="entry name" value="PRK06143.1"/>
    <property type="match status" value="1"/>
</dbReference>
<reference evidence="3" key="1">
    <citation type="submission" date="2016-10" db="EMBL/GenBank/DDBJ databases">
        <authorList>
            <person name="Varghese N."/>
            <person name="Submissions S."/>
        </authorList>
    </citation>
    <scope>NUCLEOTIDE SEQUENCE [LARGE SCALE GENOMIC DNA]</scope>
    <source>
        <strain evidence="3">DSM 123</strain>
    </source>
</reference>
<organism evidence="2 3">
    <name type="scientific">Rhodopseudomonas pseudopalustris</name>
    <dbReference type="NCBI Taxonomy" id="1513892"/>
    <lineage>
        <taxon>Bacteria</taxon>
        <taxon>Pseudomonadati</taxon>
        <taxon>Pseudomonadota</taxon>
        <taxon>Alphaproteobacteria</taxon>
        <taxon>Hyphomicrobiales</taxon>
        <taxon>Nitrobacteraceae</taxon>
        <taxon>Rhodopseudomonas</taxon>
    </lineage>
</organism>
<dbReference type="PANTHER" id="PTHR42964:SF1">
    <property type="entry name" value="POLYKETIDE BIOSYNTHESIS ENOYL-COA HYDRATASE PKSH-RELATED"/>
    <property type="match status" value="1"/>
</dbReference>